<dbReference type="Proteomes" id="UP000613768">
    <property type="component" value="Unassembled WGS sequence"/>
</dbReference>
<dbReference type="AlphaFoldDB" id="A0AAW3ZKZ3"/>
<feature type="compositionally biased region" description="Basic and acidic residues" evidence="1">
    <location>
        <begin position="137"/>
        <end position="147"/>
    </location>
</feature>
<protein>
    <recommendedName>
        <fullName evidence="4">VCBS repeat protein</fullName>
    </recommendedName>
</protein>
<feature type="compositionally biased region" description="Polar residues" evidence="1">
    <location>
        <begin position="148"/>
        <end position="162"/>
    </location>
</feature>
<proteinExistence type="predicted"/>
<name>A0AAW3ZKZ3_9GAMM</name>
<sequence>MPTTANNKRRDMYLSEDPPAHRRPVFSLLASGFGSALLIYGAAIHAENLPHPASGETTSPAAESALALSSSELFWQTPSWQNLIDYVQTLTSGAAPGPKGWPEDQTLQRMKRTLGDGVIGPSPALLVDWDALAEATRSQDESHESLRSDQPTDAAVSQDSRQRADQVQQALGIYGPLHEAYTDDGAFRLVGTLSSIRPPTVSTSWFKTESEVAPPSSAEMLSGRFDIPVVMQFEPRPGFTDEAGFGYSPGLYDMLSKRQFLKDPIQHVRLFDDGRLHIESSRADSKEVLWFEADSPMCEGWLPGFSHGDADQGIWAYFGDPETAQREHARSRKARGSLYEFYLAKPLPENRASTRSSDHVLDRSATGFARATQHEFDLDHDGVPDLLIWEGVGQGPGHLGEVLSTDDPWYRLVLVNIAGRWKILGHDQFAYGCGC</sequence>
<keyword evidence="3" id="KW-1185">Reference proteome</keyword>
<evidence type="ECO:0000313" key="2">
    <source>
        <dbReference type="EMBL" id="MBD8525352.1"/>
    </source>
</evidence>
<comment type="caution">
    <text evidence="2">The sequence shown here is derived from an EMBL/GenBank/DDBJ whole genome shotgun (WGS) entry which is preliminary data.</text>
</comment>
<evidence type="ECO:0000313" key="3">
    <source>
        <dbReference type="Proteomes" id="UP000613768"/>
    </source>
</evidence>
<dbReference type="EMBL" id="JACYTR010000008">
    <property type="protein sequence ID" value="MBD8525352.1"/>
    <property type="molecule type" value="Genomic_DNA"/>
</dbReference>
<accession>A0AAW3ZKZ3</accession>
<reference evidence="2 3" key="1">
    <citation type="submission" date="2020-09" db="EMBL/GenBank/DDBJ databases">
        <title>Pseudoxanthomonas sp. CAU 1598 isolated from sand of Yaerae Beach.</title>
        <authorList>
            <person name="Kim W."/>
        </authorList>
    </citation>
    <scope>NUCLEOTIDE SEQUENCE [LARGE SCALE GENOMIC DNA]</scope>
    <source>
        <strain evidence="2 3">CAU 1598</strain>
    </source>
</reference>
<dbReference type="RefSeq" id="WP_192028693.1">
    <property type="nucleotide sequence ID" value="NZ_JACYTR010000008.1"/>
</dbReference>
<evidence type="ECO:0000256" key="1">
    <source>
        <dbReference type="SAM" id="MobiDB-lite"/>
    </source>
</evidence>
<feature type="region of interest" description="Disordered" evidence="1">
    <location>
        <begin position="136"/>
        <end position="162"/>
    </location>
</feature>
<evidence type="ECO:0008006" key="4">
    <source>
        <dbReference type="Google" id="ProtNLM"/>
    </source>
</evidence>
<organism evidence="2 3">
    <name type="scientific">Pseudomarimonas arenosa</name>
    <dbReference type="NCBI Taxonomy" id="2774145"/>
    <lineage>
        <taxon>Bacteria</taxon>
        <taxon>Pseudomonadati</taxon>
        <taxon>Pseudomonadota</taxon>
        <taxon>Gammaproteobacteria</taxon>
        <taxon>Lysobacterales</taxon>
        <taxon>Lysobacteraceae</taxon>
        <taxon>Pseudomarimonas</taxon>
    </lineage>
</organism>
<gene>
    <name evidence="2" type="ORF">IFO71_06310</name>
</gene>